<evidence type="ECO:0000313" key="1">
    <source>
        <dbReference type="EMBL" id="PNT60536.1"/>
    </source>
</evidence>
<proteinExistence type="predicted"/>
<dbReference type="Proteomes" id="UP000008810">
    <property type="component" value="Chromosome 5"/>
</dbReference>
<reference evidence="1" key="2">
    <citation type="submission" date="2017-06" db="EMBL/GenBank/DDBJ databases">
        <title>WGS assembly of Brachypodium distachyon.</title>
        <authorList>
            <consortium name="The International Brachypodium Initiative"/>
            <person name="Lucas S."/>
            <person name="Harmon-Smith M."/>
            <person name="Lail K."/>
            <person name="Tice H."/>
            <person name="Grimwood J."/>
            <person name="Bruce D."/>
            <person name="Barry K."/>
            <person name="Shu S."/>
            <person name="Lindquist E."/>
            <person name="Wang M."/>
            <person name="Pitluck S."/>
            <person name="Vogel J.P."/>
            <person name="Garvin D.F."/>
            <person name="Mockler T.C."/>
            <person name="Schmutz J."/>
            <person name="Rokhsar D."/>
            <person name="Bevan M.W."/>
        </authorList>
    </citation>
    <scope>NUCLEOTIDE SEQUENCE</scope>
    <source>
        <strain evidence="1">Bd21</strain>
    </source>
</reference>
<dbReference type="EnsemblPlants" id="PNT60536">
    <property type="protein sequence ID" value="PNT60536"/>
    <property type="gene ID" value="BRADI_5g01235v3"/>
</dbReference>
<name>A0A2K2CET5_BRADI</name>
<accession>A0A2K2CET5</accession>
<reference evidence="2" key="3">
    <citation type="submission" date="2018-08" db="UniProtKB">
        <authorList>
            <consortium name="EnsemblPlants"/>
        </authorList>
    </citation>
    <scope>IDENTIFICATION</scope>
    <source>
        <strain evidence="2">cv. Bd21</strain>
    </source>
</reference>
<dbReference type="AlphaFoldDB" id="A0A2K2CET5"/>
<gene>
    <name evidence="1" type="ORF">BRADI_5g01235v3</name>
</gene>
<sequence length="70" mass="7813">MVTDDETNKQRENHMPSTEEAAVHCLLLWQLRLLLGIHCDRSSCCCRCRGTNSCTSGTFKCIGRNNIGIA</sequence>
<reference evidence="1 2" key="1">
    <citation type="journal article" date="2010" name="Nature">
        <title>Genome sequencing and analysis of the model grass Brachypodium distachyon.</title>
        <authorList>
            <consortium name="International Brachypodium Initiative"/>
        </authorList>
    </citation>
    <scope>NUCLEOTIDE SEQUENCE [LARGE SCALE GENOMIC DNA]</scope>
    <source>
        <strain evidence="1 2">Bd21</strain>
    </source>
</reference>
<protein>
    <submittedName>
        <fullName evidence="1 2">Uncharacterized protein</fullName>
    </submittedName>
</protein>
<dbReference type="InParanoid" id="A0A2K2CET5"/>
<evidence type="ECO:0000313" key="3">
    <source>
        <dbReference type="Proteomes" id="UP000008810"/>
    </source>
</evidence>
<organism evidence="1">
    <name type="scientific">Brachypodium distachyon</name>
    <name type="common">Purple false brome</name>
    <name type="synonym">Trachynia distachya</name>
    <dbReference type="NCBI Taxonomy" id="15368"/>
    <lineage>
        <taxon>Eukaryota</taxon>
        <taxon>Viridiplantae</taxon>
        <taxon>Streptophyta</taxon>
        <taxon>Embryophyta</taxon>
        <taxon>Tracheophyta</taxon>
        <taxon>Spermatophyta</taxon>
        <taxon>Magnoliopsida</taxon>
        <taxon>Liliopsida</taxon>
        <taxon>Poales</taxon>
        <taxon>Poaceae</taxon>
        <taxon>BOP clade</taxon>
        <taxon>Pooideae</taxon>
        <taxon>Stipodae</taxon>
        <taxon>Brachypodieae</taxon>
        <taxon>Brachypodium</taxon>
    </lineage>
</organism>
<keyword evidence="3" id="KW-1185">Reference proteome</keyword>
<evidence type="ECO:0000313" key="2">
    <source>
        <dbReference type="EnsemblPlants" id="PNT60536"/>
    </source>
</evidence>
<dbReference type="EMBL" id="CM000884">
    <property type="protein sequence ID" value="PNT60536.1"/>
    <property type="molecule type" value="Genomic_DNA"/>
</dbReference>
<dbReference type="Gramene" id="PNT60536">
    <property type="protein sequence ID" value="PNT60536"/>
    <property type="gene ID" value="BRADI_5g01235v3"/>
</dbReference>